<organism evidence="2 3">
    <name type="scientific">Streptococcus oriscaviae</name>
    <dbReference type="NCBI Taxonomy" id="2781599"/>
    <lineage>
        <taxon>Bacteria</taxon>
        <taxon>Bacillati</taxon>
        <taxon>Bacillota</taxon>
        <taxon>Bacilli</taxon>
        <taxon>Lactobacillales</taxon>
        <taxon>Streptococcaceae</taxon>
        <taxon>Streptococcus</taxon>
    </lineage>
</organism>
<dbReference type="EMBL" id="CP073084">
    <property type="protein sequence ID" value="QUE54488.1"/>
    <property type="molecule type" value="Genomic_DNA"/>
</dbReference>
<gene>
    <name evidence="2" type="ORF">INT76_00915</name>
</gene>
<keyword evidence="3" id="KW-1185">Reference proteome</keyword>
<name>A0ABX7YLD4_9STRE</name>
<evidence type="ECO:0000259" key="1">
    <source>
        <dbReference type="Pfam" id="PF03235"/>
    </source>
</evidence>
<sequence>MRTRYQIEKLLSEYIVEIPSIQRDYAFGRREAKEKRELFVKTLFEKMSCSGIHLDFLYGKEINNRFILLDGQQRITTLWLIATYISKRRKEGAVWLNNFYYATRTSSREFCQALIENDWQPEDIDIDNHRLKVKWFYNSWKYDPTISGMIATLDTITRVFEDYSAVTLSDLNKVSFSFLDVEELGQPEELYLKMNSRGVALTPFENFKVALLSYCKENKWFDERELSEFSRKLDTVWADVFWEYRSENFQIDEAYLAFIIRFLLNEWIIKTDKTAKEVEESKEYKVLSSQDFKVTFSAVKEVMTKKSLVKLGSVLDNLQNKKVSDFFPDFAKELEFSFIPNYHQSDINPITQVNRVIFLAISNYLSKSTIEEVAFKQWMRISWNIVNNADINSVPSMIGALKLINELSDYSDTIYDYLSGSFTLQSDFASNQVIEEIQKCRQIKKNPLYESLILEAESKKLFSGRLRDLIHIDDENQFVWEDFHVEHYEKLNSLTLSEDSQEIFRRSLLAFGLNNYPMNAGKIKNRPNTAPQEYLLLESPTSRDARSNWLKLISENKTKLKEYLQLSQNQINSLVDRFDQNSLYSPLIKYPILFHKKYMKSYKIFNKDFNSKVQLLIETNDRIQAYRYSNIETILLTEEVKTQYPDVENLNIGFGKGQNEYRQDNLVLGFGNKEQMTSFEIHYSDETNNYIIRMFQEKGESRDALEFWNNKISDKFSEEDFKEDGYYKSYRSKEDVLDIIDKLIPVTH</sequence>
<dbReference type="InterPro" id="IPR004919">
    <property type="entry name" value="GmrSD_N"/>
</dbReference>
<evidence type="ECO:0000313" key="3">
    <source>
        <dbReference type="Proteomes" id="UP000677616"/>
    </source>
</evidence>
<accession>A0ABX7YLD4</accession>
<feature type="domain" description="GmrSD restriction endonucleases N-terminal" evidence="1">
    <location>
        <begin position="7"/>
        <end position="211"/>
    </location>
</feature>
<reference evidence="2 3" key="1">
    <citation type="submission" date="2021-04" db="EMBL/GenBank/DDBJ databases">
        <title>Complete genome sequence of a novel Streptococcus species.</title>
        <authorList>
            <person name="Teng J.L.L."/>
        </authorList>
    </citation>
    <scope>NUCLEOTIDE SEQUENCE [LARGE SCALE GENOMIC DNA]</scope>
    <source>
        <strain evidence="2 3">HKU75</strain>
    </source>
</reference>
<dbReference type="Proteomes" id="UP000677616">
    <property type="component" value="Chromosome"/>
</dbReference>
<dbReference type="Pfam" id="PF03235">
    <property type="entry name" value="GmrSD_N"/>
    <property type="match status" value="1"/>
</dbReference>
<dbReference type="RefSeq" id="WP_212571182.1">
    <property type="nucleotide sequence ID" value="NZ_CP073084.1"/>
</dbReference>
<evidence type="ECO:0000313" key="2">
    <source>
        <dbReference type="EMBL" id="QUE54488.1"/>
    </source>
</evidence>
<protein>
    <submittedName>
        <fullName evidence="2">DUF262 domain-containing protein</fullName>
    </submittedName>
</protein>
<proteinExistence type="predicted"/>